<dbReference type="OMA" id="WNLQVEF"/>
<feature type="chain" id="PRO_5035813854" evidence="1">
    <location>
        <begin position="17"/>
        <end position="122"/>
    </location>
</feature>
<dbReference type="EMBL" id="CAJJDM010000128">
    <property type="protein sequence ID" value="CAD8104741.1"/>
    <property type="molecule type" value="Genomic_DNA"/>
</dbReference>
<evidence type="ECO:0000313" key="3">
    <source>
        <dbReference type="Proteomes" id="UP000688137"/>
    </source>
</evidence>
<keyword evidence="3" id="KW-1185">Reference proteome</keyword>
<dbReference type="AlphaFoldDB" id="A0A8S1PNZ6"/>
<reference evidence="2" key="1">
    <citation type="submission" date="2021-01" db="EMBL/GenBank/DDBJ databases">
        <authorList>
            <consortium name="Genoscope - CEA"/>
            <person name="William W."/>
        </authorList>
    </citation>
    <scope>NUCLEOTIDE SEQUENCE</scope>
</reference>
<accession>A0A8S1PNZ6</accession>
<comment type="caution">
    <text evidence="2">The sequence shown here is derived from an EMBL/GenBank/DDBJ whole genome shotgun (WGS) entry which is preliminary data.</text>
</comment>
<evidence type="ECO:0000256" key="1">
    <source>
        <dbReference type="SAM" id="SignalP"/>
    </source>
</evidence>
<proteinExistence type="predicted"/>
<organism evidence="2 3">
    <name type="scientific">Paramecium primaurelia</name>
    <dbReference type="NCBI Taxonomy" id="5886"/>
    <lineage>
        <taxon>Eukaryota</taxon>
        <taxon>Sar</taxon>
        <taxon>Alveolata</taxon>
        <taxon>Ciliophora</taxon>
        <taxon>Intramacronucleata</taxon>
        <taxon>Oligohymenophorea</taxon>
        <taxon>Peniculida</taxon>
        <taxon>Parameciidae</taxon>
        <taxon>Paramecium</taxon>
    </lineage>
</organism>
<sequence length="122" mass="14001">MIKLLIVIVILNITLSTPIIRQQILLNKKAKKQPTLDWKSVSEYSNNPTYNQVVEVAKKNCSQQCKLSKNVKLKKVLKVAKQLVQGMLWNLQVEFSDKSTKVLQVYEDLDGSFEFDSCKDNN</sequence>
<dbReference type="InterPro" id="IPR018073">
    <property type="entry name" value="Prot_inh_cystat_CS"/>
</dbReference>
<dbReference type="Proteomes" id="UP000688137">
    <property type="component" value="Unassembled WGS sequence"/>
</dbReference>
<keyword evidence="1" id="KW-0732">Signal</keyword>
<gene>
    <name evidence="2" type="ORF">PPRIM_AZ9-3.1.T1250041</name>
</gene>
<protein>
    <submittedName>
        <fullName evidence="2">Uncharacterized protein</fullName>
    </submittedName>
</protein>
<dbReference type="PROSITE" id="PS00287">
    <property type="entry name" value="CYSTATIN"/>
    <property type="match status" value="1"/>
</dbReference>
<evidence type="ECO:0000313" key="2">
    <source>
        <dbReference type="EMBL" id="CAD8104741.1"/>
    </source>
</evidence>
<feature type="signal peptide" evidence="1">
    <location>
        <begin position="1"/>
        <end position="16"/>
    </location>
</feature>
<name>A0A8S1PNZ6_PARPR</name>